<dbReference type="KEGG" id="amr:AM1_B0316"/>
<dbReference type="Pfam" id="PF07885">
    <property type="entry name" value="Ion_trans_2"/>
    <property type="match status" value="1"/>
</dbReference>
<dbReference type="InterPro" id="IPR001646">
    <property type="entry name" value="5peptide_repeat"/>
</dbReference>
<dbReference type="PANTHER" id="PTHR14136">
    <property type="entry name" value="BTB_POZ DOMAIN-CONTAINING PROTEIN KCTD9"/>
    <property type="match status" value="1"/>
</dbReference>
<dbReference type="InterPro" id="IPR051082">
    <property type="entry name" value="Pentapeptide-BTB/POZ_domain"/>
</dbReference>
<feature type="transmembrane region" description="Helical" evidence="2">
    <location>
        <begin position="333"/>
        <end position="355"/>
    </location>
</feature>
<dbReference type="Gene3D" id="2.160.20.80">
    <property type="entry name" value="E3 ubiquitin-protein ligase SopA"/>
    <property type="match status" value="1"/>
</dbReference>
<dbReference type="InterPro" id="IPR013099">
    <property type="entry name" value="K_chnl_dom"/>
</dbReference>
<feature type="compositionally biased region" description="Basic and acidic residues" evidence="1">
    <location>
        <begin position="19"/>
        <end position="28"/>
    </location>
</feature>
<keyword evidence="2" id="KW-1133">Transmembrane helix</keyword>
<dbReference type="SUPFAM" id="SSF81324">
    <property type="entry name" value="Voltage-gated potassium channels"/>
    <property type="match status" value="1"/>
</dbReference>
<evidence type="ECO:0000313" key="5">
    <source>
        <dbReference type="Proteomes" id="UP000000268"/>
    </source>
</evidence>
<evidence type="ECO:0000313" key="4">
    <source>
        <dbReference type="EMBL" id="ABW32035.1"/>
    </source>
</evidence>
<feature type="region of interest" description="Disordered" evidence="1">
    <location>
        <begin position="1"/>
        <end position="28"/>
    </location>
</feature>
<evidence type="ECO:0000256" key="1">
    <source>
        <dbReference type="SAM" id="MobiDB-lite"/>
    </source>
</evidence>
<dbReference type="RefSeq" id="WP_012167183.1">
    <property type="nucleotide sequence ID" value="NC_009927.1"/>
</dbReference>
<reference evidence="4 5" key="1">
    <citation type="journal article" date="2008" name="Proc. Natl. Acad. Sci. U.S.A.">
        <title>Niche adaptation and genome expansion in the chlorophyll d-producing cyanobacterium Acaryochloris marina.</title>
        <authorList>
            <person name="Swingley W.D."/>
            <person name="Chen M."/>
            <person name="Cheung P.C."/>
            <person name="Conrad A.L."/>
            <person name="Dejesa L.C."/>
            <person name="Hao J."/>
            <person name="Honchak B.M."/>
            <person name="Karbach L.E."/>
            <person name="Kurdoglu A."/>
            <person name="Lahiri S."/>
            <person name="Mastrian S.D."/>
            <person name="Miyashita H."/>
            <person name="Page L."/>
            <person name="Ramakrishna P."/>
            <person name="Satoh S."/>
            <person name="Sattley W.M."/>
            <person name="Shimada Y."/>
            <person name="Taylor H.L."/>
            <person name="Tomo T."/>
            <person name="Tsuchiya T."/>
            <person name="Wang Z.T."/>
            <person name="Raymond J."/>
            <person name="Mimuro M."/>
            <person name="Blankenship R.E."/>
            <person name="Touchman J.W."/>
        </authorList>
    </citation>
    <scope>NUCLEOTIDE SEQUENCE [LARGE SCALE GENOMIC DNA]</scope>
    <source>
        <strain evidence="5">MBIC 11017</strain>
        <plasmid evidence="5">Plasmid pREB2</plasmid>
    </source>
</reference>
<dbReference type="AlphaFoldDB" id="A8ZLK8"/>
<name>A8ZLK8_ACAM1</name>
<keyword evidence="2" id="KW-0812">Transmembrane</keyword>
<protein>
    <submittedName>
        <fullName evidence="4">Pentapeptide repeat protein</fullName>
    </submittedName>
</protein>
<dbReference type="HOGENOM" id="CLU_056886_0_0_3"/>
<dbReference type="OrthoDB" id="422057at2"/>
<dbReference type="EMBL" id="CP000839">
    <property type="protein sequence ID" value="ABW32035.1"/>
    <property type="molecule type" value="Genomic_DNA"/>
</dbReference>
<keyword evidence="5" id="KW-1185">Reference proteome</keyword>
<organism evidence="4 5">
    <name type="scientific">Acaryochloris marina (strain MBIC 11017)</name>
    <dbReference type="NCBI Taxonomy" id="329726"/>
    <lineage>
        <taxon>Bacteria</taxon>
        <taxon>Bacillati</taxon>
        <taxon>Cyanobacteriota</taxon>
        <taxon>Cyanophyceae</taxon>
        <taxon>Acaryochloridales</taxon>
        <taxon>Acaryochloridaceae</taxon>
        <taxon>Acaryochloris</taxon>
    </lineage>
</organism>
<geneLocation type="plasmid" evidence="4 5">
    <name>pREB2</name>
</geneLocation>
<accession>A8ZLK8</accession>
<feature type="transmembrane region" description="Helical" evidence="2">
    <location>
        <begin position="285"/>
        <end position="306"/>
    </location>
</feature>
<feature type="transmembrane region" description="Helical" evidence="2">
    <location>
        <begin position="367"/>
        <end position="386"/>
    </location>
</feature>
<sequence length="397" mass="44123">MNPDHLSELNKGSHSWNQWRKENSNEKPDLGNTILTGFDFTGYDLSMADLSGTQLIGVNLVGVNLRNGDLKRATLFKAKLSGADLIGVDLDGADLSMADLSSTQLIGADLRKTQLVGATLNGANLFGAILSEVDLRETRMCGTNLTSVDLRMANLSGADLSGANLSKANIKGLRARFSIVDGATLLNECQMDCNTDFSGVGLDSARINGTLKAKLKRNIRQKHWDERYPYYVDWKSIPRYTRLIPKYLYRMSKLKYWRSIPEITWSCLVRLFWWSSDYGSAGTRIILSFLIVSVVFTLIYLSPIAFRLDASFIQGIQFAEIINSSGESTQYSFNLWGIFLRAFYFSVVTMTTLGFGDISANPASPLGHFLVMFQVLIGYILLGAFITRLSILFQDVG</sequence>
<dbReference type="PANTHER" id="PTHR14136:SF17">
    <property type="entry name" value="BTB_POZ DOMAIN-CONTAINING PROTEIN KCTD9"/>
    <property type="match status" value="1"/>
</dbReference>
<proteinExistence type="predicted"/>
<gene>
    <name evidence="4" type="ordered locus">AM1_B0316</name>
</gene>
<evidence type="ECO:0000256" key="2">
    <source>
        <dbReference type="SAM" id="Phobius"/>
    </source>
</evidence>
<feature type="domain" description="Potassium channel" evidence="3">
    <location>
        <begin position="337"/>
        <end position="394"/>
    </location>
</feature>
<evidence type="ECO:0000259" key="3">
    <source>
        <dbReference type="Pfam" id="PF07885"/>
    </source>
</evidence>
<dbReference type="SUPFAM" id="SSF141571">
    <property type="entry name" value="Pentapeptide repeat-like"/>
    <property type="match status" value="1"/>
</dbReference>
<dbReference type="Gene3D" id="1.10.287.70">
    <property type="match status" value="1"/>
</dbReference>
<dbReference type="Proteomes" id="UP000000268">
    <property type="component" value="Plasmid pREB2"/>
</dbReference>
<dbReference type="Pfam" id="PF00805">
    <property type="entry name" value="Pentapeptide"/>
    <property type="match status" value="3"/>
</dbReference>
<keyword evidence="2" id="KW-0472">Membrane</keyword>
<keyword evidence="4" id="KW-0614">Plasmid</keyword>